<dbReference type="HOGENOM" id="CLU_1036678_0_0_2"/>
<dbReference type="SUPFAM" id="SSF53335">
    <property type="entry name" value="S-adenosyl-L-methionine-dependent methyltransferases"/>
    <property type="match status" value="1"/>
</dbReference>
<protein>
    <recommendedName>
        <fullName evidence="3">O-methyltransferase-like protein</fullName>
    </recommendedName>
</protein>
<gene>
    <name evidence="1" type="ordered locus">Huta_1123</name>
</gene>
<dbReference type="Proteomes" id="UP000002071">
    <property type="component" value="Chromosome"/>
</dbReference>
<dbReference type="EMBL" id="CP001687">
    <property type="protein sequence ID" value="ACV11301.1"/>
    <property type="molecule type" value="Genomic_DNA"/>
</dbReference>
<dbReference type="GeneID" id="31401034"/>
<dbReference type="InterPro" id="IPR029063">
    <property type="entry name" value="SAM-dependent_MTases_sf"/>
</dbReference>
<dbReference type="OrthoDB" id="238943at2157"/>
<dbReference type="RefSeq" id="WP_015788877.1">
    <property type="nucleotide sequence ID" value="NC_013158.1"/>
</dbReference>
<dbReference type="STRING" id="519442.Huta_1123"/>
<keyword evidence="2" id="KW-1185">Reference proteome</keyword>
<dbReference type="Pfam" id="PF13578">
    <property type="entry name" value="Methyltransf_24"/>
    <property type="match status" value="1"/>
</dbReference>
<accession>C7NM93</accession>
<evidence type="ECO:0000313" key="2">
    <source>
        <dbReference type="Proteomes" id="UP000002071"/>
    </source>
</evidence>
<dbReference type="AlphaFoldDB" id="C7NM93"/>
<dbReference type="eggNOG" id="arCOG03850">
    <property type="taxonomic scope" value="Archaea"/>
</dbReference>
<proteinExistence type="predicted"/>
<sequence length="268" mass="30052">MTESAVLKAIQSPSKIPSHIHDQIRKLYRRRHTHPAVIEMVSGVLEEDHSVVREYYNGLKKSKTIIESVKSTGDFISHFAVPEHALLFYLTCRAVEPEIVVETGVHTGTSSVTILQALADNGHGKLHSIDLPGTKRDPIVDSTSPYGTVKYELSDKSEVGEKVPESLRDNWELHLGSSDEILEPLLTDIGPIDIFCHDSDHSYENMMFEFNTAQEHLHSEGVVLSDDVDWNDAFMDFTNKYASVSDSLDDYVPDRWMKETTIAGIGKL</sequence>
<name>C7NM93_HALUD</name>
<evidence type="ECO:0000313" key="1">
    <source>
        <dbReference type="EMBL" id="ACV11301.1"/>
    </source>
</evidence>
<dbReference type="Gene3D" id="3.40.50.150">
    <property type="entry name" value="Vaccinia Virus protein VP39"/>
    <property type="match status" value="1"/>
</dbReference>
<evidence type="ECO:0008006" key="3">
    <source>
        <dbReference type="Google" id="ProtNLM"/>
    </source>
</evidence>
<organism evidence="1 2">
    <name type="scientific">Halorhabdus utahensis (strain DSM 12940 / JCM 11049 / AX-2)</name>
    <dbReference type="NCBI Taxonomy" id="519442"/>
    <lineage>
        <taxon>Archaea</taxon>
        <taxon>Methanobacteriati</taxon>
        <taxon>Methanobacteriota</taxon>
        <taxon>Stenosarchaea group</taxon>
        <taxon>Halobacteria</taxon>
        <taxon>Halobacteriales</taxon>
        <taxon>Haloarculaceae</taxon>
        <taxon>Halorhabdus</taxon>
    </lineage>
</organism>
<reference evidence="1 2" key="1">
    <citation type="journal article" date="2009" name="Stand. Genomic Sci.">
        <title>Complete genome sequence of Halorhabdus utahensis type strain (AX-2).</title>
        <authorList>
            <person name="Anderson I."/>
            <person name="Tindall B.J."/>
            <person name="Pomrenke H."/>
            <person name="Goker M."/>
            <person name="Lapidus A."/>
            <person name="Nolan M."/>
            <person name="Copeland A."/>
            <person name="Glavina Del Rio T."/>
            <person name="Chen F."/>
            <person name="Tice H."/>
            <person name="Cheng J.F."/>
            <person name="Lucas S."/>
            <person name="Chertkov O."/>
            <person name="Bruce D."/>
            <person name="Brettin T."/>
            <person name="Detter J.C."/>
            <person name="Han C."/>
            <person name="Goodwin L."/>
            <person name="Land M."/>
            <person name="Hauser L."/>
            <person name="Chang Y.J."/>
            <person name="Jeffries C.D."/>
            <person name="Pitluck S."/>
            <person name="Pati A."/>
            <person name="Mavromatis K."/>
            <person name="Ivanova N."/>
            <person name="Ovchinnikova G."/>
            <person name="Chen A."/>
            <person name="Palaniappan K."/>
            <person name="Chain P."/>
            <person name="Rohde M."/>
            <person name="Bristow J."/>
            <person name="Eisen J.A."/>
            <person name="Markowitz V."/>
            <person name="Hugenholtz P."/>
            <person name="Kyrpides N.C."/>
            <person name="Klenk H.P."/>
        </authorList>
    </citation>
    <scope>NUCLEOTIDE SEQUENCE [LARGE SCALE GENOMIC DNA]</scope>
    <source>
        <strain evidence="2">DSM 12940 / JCM 11049 / AX-2</strain>
    </source>
</reference>
<dbReference type="KEGG" id="hut:Huta_1123"/>